<dbReference type="RefSeq" id="WP_168057978.1">
    <property type="nucleotide sequence ID" value="NZ_VTOW01000001.1"/>
</dbReference>
<dbReference type="PRINTS" id="PR00413">
    <property type="entry name" value="HADHALOGNASE"/>
</dbReference>
<dbReference type="SFLD" id="SFLDS00003">
    <property type="entry name" value="Haloacid_Dehalogenase"/>
    <property type="match status" value="1"/>
</dbReference>
<keyword evidence="2" id="KW-1185">Reference proteome</keyword>
<dbReference type="AlphaFoldDB" id="A0A7X6DM56"/>
<name>A0A7X6DM56_9BACT</name>
<dbReference type="Proteomes" id="UP000534783">
    <property type="component" value="Unassembled WGS sequence"/>
</dbReference>
<dbReference type="PANTHER" id="PTHR43611:SF3">
    <property type="entry name" value="FLAVIN MONONUCLEOTIDE HYDROLASE 1, CHLOROPLATIC"/>
    <property type="match status" value="1"/>
</dbReference>
<dbReference type="InterPro" id="IPR036412">
    <property type="entry name" value="HAD-like_sf"/>
</dbReference>
<dbReference type="Gene3D" id="3.40.50.1000">
    <property type="entry name" value="HAD superfamily/HAD-like"/>
    <property type="match status" value="1"/>
</dbReference>
<organism evidence="1 2">
    <name type="scientific">Candidatus Manganitrophus noduliformans</name>
    <dbReference type="NCBI Taxonomy" id="2606439"/>
    <lineage>
        <taxon>Bacteria</taxon>
        <taxon>Pseudomonadati</taxon>
        <taxon>Nitrospirota</taxon>
        <taxon>Nitrospiria</taxon>
        <taxon>Candidatus Troglogloeales</taxon>
        <taxon>Candidatus Manganitrophaceae</taxon>
        <taxon>Candidatus Manganitrophus</taxon>
    </lineage>
</organism>
<dbReference type="InterPro" id="IPR041492">
    <property type="entry name" value="HAD_2"/>
</dbReference>
<dbReference type="SUPFAM" id="SSF56784">
    <property type="entry name" value="HAD-like"/>
    <property type="match status" value="1"/>
</dbReference>
<accession>A0A7X6DM56</accession>
<dbReference type="SFLD" id="SFLDG01129">
    <property type="entry name" value="C1.5:_HAD__Beta-PGM__Phosphata"/>
    <property type="match status" value="1"/>
</dbReference>
<gene>
    <name evidence="1" type="ORF">MNODULE_02870</name>
</gene>
<dbReference type="Gene3D" id="1.10.150.240">
    <property type="entry name" value="Putative phosphatase, domain 2"/>
    <property type="match status" value="1"/>
</dbReference>
<sequence>MRRSIQNVVFDLGGVLLEWKPDQILARLYPEAPKTQALIKKEVFQHPDWLALDKGTLDEEAAILLFQRRTGRPLSEMKKLMDTVRETLIPIQPTFALLEELSKEGMNLYCVSNMQVNVFAYLQRRYDFWGKFKGLVISAHIRMIKPDAEIFHHLFSRYGLVPAACVFIDDHPPNVESARRLGMESILFQGADDCRRQLQRVQGLLRNKRNDPSSSSIDFPSLPR</sequence>
<evidence type="ECO:0000313" key="2">
    <source>
        <dbReference type="Proteomes" id="UP000534783"/>
    </source>
</evidence>
<dbReference type="CDD" id="cd02603">
    <property type="entry name" value="HAD_sEH-N_like"/>
    <property type="match status" value="1"/>
</dbReference>
<dbReference type="EMBL" id="VTOW01000001">
    <property type="protein sequence ID" value="NKE69689.1"/>
    <property type="molecule type" value="Genomic_DNA"/>
</dbReference>
<dbReference type="InterPro" id="IPR023214">
    <property type="entry name" value="HAD_sf"/>
</dbReference>
<dbReference type="PANTHER" id="PTHR43611">
    <property type="entry name" value="ALPHA-D-GLUCOSE 1-PHOSPHATE PHOSPHATASE"/>
    <property type="match status" value="1"/>
</dbReference>
<evidence type="ECO:0000313" key="1">
    <source>
        <dbReference type="EMBL" id="NKE69689.1"/>
    </source>
</evidence>
<reference evidence="1 2" key="1">
    <citation type="journal article" date="2020" name="Nature">
        <title>Bacterial chemolithoautotrophy via manganese oxidation.</title>
        <authorList>
            <person name="Yu H."/>
            <person name="Leadbetter J.R."/>
        </authorList>
    </citation>
    <scope>NUCLEOTIDE SEQUENCE [LARGE SCALE GENOMIC DNA]</scope>
    <source>
        <strain evidence="1 2">Mn-1</strain>
    </source>
</reference>
<dbReference type="InterPro" id="IPR006439">
    <property type="entry name" value="HAD-SF_hydro_IA"/>
</dbReference>
<dbReference type="NCBIfam" id="TIGR01509">
    <property type="entry name" value="HAD-SF-IA-v3"/>
    <property type="match status" value="1"/>
</dbReference>
<dbReference type="InterPro" id="IPR023198">
    <property type="entry name" value="PGP-like_dom2"/>
</dbReference>
<comment type="caution">
    <text evidence="1">The sequence shown here is derived from an EMBL/GenBank/DDBJ whole genome shotgun (WGS) entry which is preliminary data.</text>
</comment>
<proteinExistence type="predicted"/>
<protein>
    <submittedName>
        <fullName evidence="1">HAD family phosphatase</fullName>
    </submittedName>
</protein>
<dbReference type="Pfam" id="PF13419">
    <property type="entry name" value="HAD_2"/>
    <property type="match status" value="1"/>
</dbReference>